<gene>
    <name evidence="2" type="ORF">NATSA_08105</name>
</gene>
<dbReference type="AlphaFoldDB" id="A0A8J7UWU7"/>
<dbReference type="RefSeq" id="WP_210511522.1">
    <property type="nucleotide sequence ID" value="NZ_JAFIDN010000005.1"/>
</dbReference>
<dbReference type="InterPro" id="IPR029041">
    <property type="entry name" value="FAD-linked_oxidoreductase-like"/>
</dbReference>
<evidence type="ECO:0000256" key="1">
    <source>
        <dbReference type="ARBA" id="ARBA00023002"/>
    </source>
</evidence>
<keyword evidence="3" id="KW-1185">Reference proteome</keyword>
<sequence>MIEILPPEKGLEQERLNDHAAYLEMLRDKVDIDILNIPEIQNESKKSDKGKRTSPFRQRIAPREWAHKLTEMVDVPAVINRVIVKETPEDQEEWLLETHEQYDIRNVVFVGGESPEIEYQGPSVPEGNELVKNGLNDGKRHFNDKDRCPPTDFSVGNICIPTRNEGDFSEAERMFYKFRTGADFFTTQIITESASAKKVMNEFSGMLQKHNVSEPPVIYWSFSPISSEKDINFLRWLGVYIPDDLEEEILESENPAAKSIAHMEQVWHELLEENLQLPVPLSMGKNISVMGKRNYPNAAALARTLDSVAVAQD</sequence>
<dbReference type="SUPFAM" id="SSF51730">
    <property type="entry name" value="FAD-linked oxidoreductase"/>
    <property type="match status" value="1"/>
</dbReference>
<dbReference type="EMBL" id="JAFIDN010000005">
    <property type="protein sequence ID" value="MBP3192624.1"/>
    <property type="molecule type" value="Genomic_DNA"/>
</dbReference>
<evidence type="ECO:0000313" key="2">
    <source>
        <dbReference type="EMBL" id="MBP3192624.1"/>
    </source>
</evidence>
<comment type="caution">
    <text evidence="2">The sequence shown here is derived from an EMBL/GenBank/DDBJ whole genome shotgun (WGS) entry which is preliminary data.</text>
</comment>
<name>A0A8J7UWU7_9BACT</name>
<dbReference type="Gene3D" id="3.20.20.220">
    <property type="match status" value="1"/>
</dbReference>
<proteinExistence type="predicted"/>
<evidence type="ECO:0000313" key="3">
    <source>
        <dbReference type="Proteomes" id="UP000673975"/>
    </source>
</evidence>
<protein>
    <submittedName>
        <fullName evidence="2">Uncharacterized protein</fullName>
    </submittedName>
</protein>
<reference evidence="2" key="1">
    <citation type="submission" date="2021-02" db="EMBL/GenBank/DDBJ databases">
        <title>Natronogracilivirga saccharolytica gen. nov. sp. nov. a new anaerobic, haloalkiliphilic carbohydrate-fermenting bacterium from soda lake and proposing of Cyclonatronumiaceae fam. nov. in the phylum Balneolaeota.</title>
        <authorList>
            <person name="Zhilina T.N."/>
            <person name="Sorokin D.Y."/>
            <person name="Zavarzina D.G."/>
            <person name="Toshchakov S.V."/>
            <person name="Kublanov I.V."/>
        </authorList>
    </citation>
    <scope>NUCLEOTIDE SEQUENCE</scope>
    <source>
        <strain evidence="2">Z-1702</strain>
    </source>
</reference>
<dbReference type="Proteomes" id="UP000673975">
    <property type="component" value="Unassembled WGS sequence"/>
</dbReference>
<organism evidence="2 3">
    <name type="scientific">Natronogracilivirga saccharolytica</name>
    <dbReference type="NCBI Taxonomy" id="2812953"/>
    <lineage>
        <taxon>Bacteria</taxon>
        <taxon>Pseudomonadati</taxon>
        <taxon>Balneolota</taxon>
        <taxon>Balneolia</taxon>
        <taxon>Balneolales</taxon>
        <taxon>Cyclonatronaceae</taxon>
        <taxon>Natronogracilivirga</taxon>
    </lineage>
</organism>
<keyword evidence="1" id="KW-0560">Oxidoreductase</keyword>
<accession>A0A8J7UWU7</accession>
<dbReference type="GO" id="GO:0016491">
    <property type="term" value="F:oxidoreductase activity"/>
    <property type="evidence" value="ECO:0007669"/>
    <property type="project" value="UniProtKB-KW"/>
</dbReference>